<evidence type="ECO:0000256" key="1">
    <source>
        <dbReference type="ARBA" id="ARBA00004123"/>
    </source>
</evidence>
<feature type="compositionally biased region" description="Polar residues" evidence="5">
    <location>
        <begin position="191"/>
        <end position="218"/>
    </location>
</feature>
<evidence type="ECO:0000256" key="2">
    <source>
        <dbReference type="ARBA" id="ARBA00006255"/>
    </source>
</evidence>
<reference evidence="8" key="1">
    <citation type="submission" date="2025-08" db="UniProtKB">
        <authorList>
            <consortium name="RefSeq"/>
        </authorList>
    </citation>
    <scope>IDENTIFICATION</scope>
    <source>
        <strain evidence="8">Wakin</strain>
        <tissue evidence="8">Muscle</tissue>
    </source>
</reference>
<feature type="region of interest" description="Disordered" evidence="5">
    <location>
        <begin position="401"/>
        <end position="570"/>
    </location>
</feature>
<evidence type="ECO:0000313" key="8">
    <source>
        <dbReference type="RefSeq" id="XP_026101168.1"/>
    </source>
</evidence>
<feature type="compositionally biased region" description="Polar residues" evidence="5">
    <location>
        <begin position="561"/>
        <end position="570"/>
    </location>
</feature>
<feature type="compositionally biased region" description="Polar residues" evidence="5">
    <location>
        <begin position="162"/>
        <end position="175"/>
    </location>
</feature>
<feature type="region of interest" description="Disordered" evidence="5">
    <location>
        <begin position="122"/>
        <end position="242"/>
    </location>
</feature>
<feature type="compositionally biased region" description="Polar residues" evidence="5">
    <location>
        <begin position="372"/>
        <end position="384"/>
    </location>
</feature>
<sequence>MSVILWHWDPKNHSMKLIYTDWANHYLAKSGHKRLIKDLQQDVSDGVLLAEIIQVIANEKIEDINGYPKSRSQMIENIDACLSFLAAKGVNIHGLSAEEIRNGNLKAILGLFFSLSRYKQQQQTNRETHTQHTHSHTPLSQQSSSPAQLTSTSHGTHTHSSQPEMQSRDGSQSKLKFSIGQKKSSRLPGPTSRTSTAGSDGSPRGSISSAGNRRSQVFSDKAKPAAAQAKESSESVTEHNLSSQVSACTSVSTSTVASSSSSSAIPQPNSSSKPWRSKSQSTKHTATSTALSIKPDPQVKQAVPAEPPPKAVPQKSMLEKLKLFNSKGGSKSSRTAEGAVTPTGGKDAGLVLEKVKPGSNTEPIEEMEGNVRPTSGSGAVTMTTSSPKIALKGIAQRTLSRALTAKKASTKAAEKEKQKEHAKEKDKNGSKRVPALEKVETKEEVKEEVVPSSRVASSEAEPRKASKIASFMPKGGKVGGTKKDSSAPVQSGIPKPGSKNSGNGAVKSSALPLGGKDNERPRSMRLGEGLGLHRDSRHSSSSSSLASTEGRGHHSAAPVASGTQSTASNTVSVQLPHPQQQYTHPNTATVAPFMYRSQNEADGNIDTNPSSGCRSSDSCSFSKINQSSTEDLSGEDPETRRLRTVKNIADLRQNLEETMSSLRGTQITHSTLETTFDAGVTTEMSSRSILSMASRPTPLSWASRMGQSSPRLQAGDAPSVGNGFQSRSGGVASGQGRYLYRAPLRKQLAVRSSALCGLELGDRVEDLELAGVGLEMSGYMSDGDVLAKNAHADELTSGYMTDGGLSLYTRRLNRMPDGMAMVRESLQRNASTGQGDADSWDDSSSVSSGISDAIDTDDIMNTSSSISSYANTPAASRKALNGQ</sequence>
<dbReference type="PROSITE" id="PS50021">
    <property type="entry name" value="CH"/>
    <property type="match status" value="1"/>
</dbReference>
<dbReference type="FunFam" id="1.10.418.10:FF:000018">
    <property type="entry name" value="Neuron navigator 2"/>
    <property type="match status" value="1"/>
</dbReference>
<evidence type="ECO:0000259" key="6">
    <source>
        <dbReference type="PROSITE" id="PS50021"/>
    </source>
</evidence>
<dbReference type="KEGG" id="caua:113072362"/>
<feature type="region of interest" description="Disordered" evidence="5">
    <location>
        <begin position="255"/>
        <end position="384"/>
    </location>
</feature>
<keyword evidence="4" id="KW-0539">Nucleus</keyword>
<protein>
    <submittedName>
        <fullName evidence="8">Neuron navigator 2-like</fullName>
    </submittedName>
</protein>
<dbReference type="GO" id="GO:0022008">
    <property type="term" value="P:neurogenesis"/>
    <property type="evidence" value="ECO:0007669"/>
    <property type="project" value="InterPro"/>
</dbReference>
<proteinExistence type="inferred from homology"/>
<dbReference type="Proteomes" id="UP000515129">
    <property type="component" value="Unplaced"/>
</dbReference>
<dbReference type="InterPro" id="IPR039041">
    <property type="entry name" value="Nav/unc-53"/>
</dbReference>
<dbReference type="RefSeq" id="XP_026101168.1">
    <property type="nucleotide sequence ID" value="XM_026245383.1"/>
</dbReference>
<dbReference type="SMART" id="SM00033">
    <property type="entry name" value="CH"/>
    <property type="match status" value="1"/>
</dbReference>
<feature type="compositionally biased region" description="Low complexity" evidence="5">
    <location>
        <begin position="137"/>
        <end position="161"/>
    </location>
</feature>
<dbReference type="PANTHER" id="PTHR12784">
    <property type="entry name" value="STEERIN"/>
    <property type="match status" value="1"/>
</dbReference>
<organism evidence="7 8">
    <name type="scientific">Carassius auratus</name>
    <name type="common">Goldfish</name>
    <dbReference type="NCBI Taxonomy" id="7957"/>
    <lineage>
        <taxon>Eukaryota</taxon>
        <taxon>Metazoa</taxon>
        <taxon>Chordata</taxon>
        <taxon>Craniata</taxon>
        <taxon>Vertebrata</taxon>
        <taxon>Euteleostomi</taxon>
        <taxon>Actinopterygii</taxon>
        <taxon>Neopterygii</taxon>
        <taxon>Teleostei</taxon>
        <taxon>Ostariophysi</taxon>
        <taxon>Cypriniformes</taxon>
        <taxon>Cyprinidae</taxon>
        <taxon>Cyprininae</taxon>
        <taxon>Carassius</taxon>
    </lineage>
</organism>
<dbReference type="GO" id="GO:0005634">
    <property type="term" value="C:nucleus"/>
    <property type="evidence" value="ECO:0007669"/>
    <property type="project" value="UniProtKB-SubCell"/>
</dbReference>
<feature type="compositionally biased region" description="Polar residues" evidence="5">
    <location>
        <begin position="282"/>
        <end position="291"/>
    </location>
</feature>
<dbReference type="PANTHER" id="PTHR12784:SF6">
    <property type="entry name" value="NEURON NAVIGATOR 2"/>
    <property type="match status" value="1"/>
</dbReference>
<feature type="non-terminal residue" evidence="8">
    <location>
        <position position="883"/>
    </location>
</feature>
<dbReference type="AlphaFoldDB" id="A0A6P6MXV4"/>
<dbReference type="InterPro" id="IPR001715">
    <property type="entry name" value="CH_dom"/>
</dbReference>
<dbReference type="SUPFAM" id="SSF47576">
    <property type="entry name" value="Calponin-homology domain, CH-domain"/>
    <property type="match status" value="1"/>
</dbReference>
<dbReference type="CDD" id="cd21285">
    <property type="entry name" value="CH_NAV2"/>
    <property type="match status" value="1"/>
</dbReference>
<feature type="region of interest" description="Disordered" evidence="5">
    <location>
        <begin position="700"/>
        <end position="728"/>
    </location>
</feature>
<keyword evidence="3" id="KW-0175">Coiled coil</keyword>
<feature type="domain" description="Calponin-homology (CH)" evidence="6">
    <location>
        <begin position="13"/>
        <end position="120"/>
    </location>
</feature>
<feature type="region of interest" description="Disordered" evidence="5">
    <location>
        <begin position="599"/>
        <end position="637"/>
    </location>
</feature>
<dbReference type="Gene3D" id="1.10.418.10">
    <property type="entry name" value="Calponin-like domain"/>
    <property type="match status" value="1"/>
</dbReference>
<gene>
    <name evidence="8" type="primary">LOC113072362</name>
</gene>
<evidence type="ECO:0000256" key="4">
    <source>
        <dbReference type="ARBA" id="ARBA00023242"/>
    </source>
</evidence>
<dbReference type="InterPro" id="IPR036872">
    <property type="entry name" value="CH_dom_sf"/>
</dbReference>
<accession>A0A6P6MXV4</accession>
<comment type="subcellular location">
    <subcellularLocation>
        <location evidence="1">Nucleus</location>
    </subcellularLocation>
</comment>
<dbReference type="GeneID" id="113072362"/>
<feature type="compositionally biased region" description="Low complexity" evidence="5">
    <location>
        <begin position="255"/>
        <end position="280"/>
    </location>
</feature>
<evidence type="ECO:0000313" key="7">
    <source>
        <dbReference type="Proteomes" id="UP000515129"/>
    </source>
</evidence>
<dbReference type="OrthoDB" id="2161974at2759"/>
<evidence type="ECO:0000256" key="5">
    <source>
        <dbReference type="SAM" id="MobiDB-lite"/>
    </source>
</evidence>
<feature type="compositionally biased region" description="Low complexity" evidence="5">
    <location>
        <begin position="842"/>
        <end position="853"/>
    </location>
</feature>
<feature type="compositionally biased region" description="Low complexity" evidence="5">
    <location>
        <begin position="610"/>
        <end position="622"/>
    </location>
</feature>
<dbReference type="Pfam" id="PF00307">
    <property type="entry name" value="CH"/>
    <property type="match status" value="1"/>
</dbReference>
<feature type="compositionally biased region" description="Basic and acidic residues" evidence="5">
    <location>
        <begin position="412"/>
        <end position="449"/>
    </location>
</feature>
<feature type="compositionally biased region" description="Polar residues" evidence="5">
    <location>
        <begin position="599"/>
        <end position="609"/>
    </location>
</feature>
<feature type="region of interest" description="Disordered" evidence="5">
    <location>
        <begin position="828"/>
        <end position="883"/>
    </location>
</feature>
<feature type="compositionally biased region" description="Polar residues" evidence="5">
    <location>
        <begin position="859"/>
        <end position="874"/>
    </location>
</feature>
<comment type="similarity">
    <text evidence="2">Belongs to the Nav/unc-53 family.</text>
</comment>
<name>A0A6P6MXV4_CARAU</name>
<keyword evidence="7" id="KW-1185">Reference proteome</keyword>
<evidence type="ECO:0000256" key="3">
    <source>
        <dbReference type="ARBA" id="ARBA00023054"/>
    </source>
</evidence>